<proteinExistence type="inferred from homology"/>
<keyword evidence="8 10" id="KW-0030">Aminoacyl-tRNA synthetase</keyword>
<dbReference type="SUPFAM" id="SSF50677">
    <property type="entry name" value="ValRS/IleRS/LeuRS editing domain"/>
    <property type="match status" value="1"/>
</dbReference>
<evidence type="ECO:0000313" key="13">
    <source>
        <dbReference type="Proteomes" id="UP000034044"/>
    </source>
</evidence>
<comment type="subcellular location">
    <subcellularLocation>
        <location evidence="10">Cytoplasm</location>
    </subcellularLocation>
</comment>
<evidence type="ECO:0000256" key="10">
    <source>
        <dbReference type="HAMAP-Rule" id="MF_00049"/>
    </source>
</evidence>
<dbReference type="FunFam" id="1.10.730.10:FF:000002">
    <property type="entry name" value="Leucine--tRNA ligase"/>
    <property type="match status" value="1"/>
</dbReference>
<dbReference type="PANTHER" id="PTHR43740:SF2">
    <property type="entry name" value="LEUCINE--TRNA LIGASE, MITOCHONDRIAL"/>
    <property type="match status" value="1"/>
</dbReference>
<dbReference type="GO" id="GO:0005524">
    <property type="term" value="F:ATP binding"/>
    <property type="evidence" value="ECO:0007669"/>
    <property type="project" value="UniProtKB-UniRule"/>
</dbReference>
<dbReference type="FunFam" id="3.40.50.620:FF:000003">
    <property type="entry name" value="Leucine--tRNA ligase"/>
    <property type="match status" value="1"/>
</dbReference>
<dbReference type="InterPro" id="IPR002300">
    <property type="entry name" value="aa-tRNA-synth_Ia"/>
</dbReference>
<dbReference type="Pfam" id="PF00293">
    <property type="entry name" value="NUDIX"/>
    <property type="match status" value="1"/>
</dbReference>
<dbReference type="SUPFAM" id="SSF47323">
    <property type="entry name" value="Anticodon-binding domain of a subclass of class I aminoacyl-tRNA synthetases"/>
    <property type="match status" value="1"/>
</dbReference>
<keyword evidence="4 10" id="KW-0547">Nucleotide-binding</keyword>
<gene>
    <name evidence="10" type="primary">leuS</name>
    <name evidence="12" type="ORF">US36_C0005G0034</name>
</gene>
<keyword evidence="2 10" id="KW-0963">Cytoplasm</keyword>
<dbReference type="Gene3D" id="3.10.20.590">
    <property type="match status" value="1"/>
</dbReference>
<feature type="short sequence motif" description="'KMSKS' region" evidence="10">
    <location>
        <begin position="733"/>
        <end position="737"/>
    </location>
</feature>
<evidence type="ECO:0000256" key="9">
    <source>
        <dbReference type="ARBA" id="ARBA00047469"/>
    </source>
</evidence>
<dbReference type="CDD" id="cd07958">
    <property type="entry name" value="Anticodon_Ia_Leu_BEm"/>
    <property type="match status" value="1"/>
</dbReference>
<dbReference type="HAMAP" id="MF_00049_B">
    <property type="entry name" value="Leu_tRNA_synth_B"/>
    <property type="match status" value="1"/>
</dbReference>
<dbReference type="InterPro" id="IPR013155">
    <property type="entry name" value="M/V/L/I-tRNA-synth_anticd-bd"/>
</dbReference>
<evidence type="ECO:0000313" key="12">
    <source>
        <dbReference type="EMBL" id="KKQ23083.1"/>
    </source>
</evidence>
<accession>A0A0G0FVW4</accession>
<evidence type="ECO:0000256" key="8">
    <source>
        <dbReference type="ARBA" id="ARBA00023146"/>
    </source>
</evidence>
<dbReference type="EC" id="6.1.1.4" evidence="10"/>
<dbReference type="PATRIC" id="fig|1619010.3.peg.234"/>
<protein>
    <recommendedName>
        <fullName evidence="10">Leucine--tRNA ligase</fullName>
        <ecNumber evidence="10">6.1.1.4</ecNumber>
    </recommendedName>
    <alternativeName>
        <fullName evidence="10">Leucyl-tRNA synthetase</fullName>
        <shortName evidence="10">LeuRS</shortName>
    </alternativeName>
</protein>
<dbReference type="Pfam" id="PF08264">
    <property type="entry name" value="Anticodon_1"/>
    <property type="match status" value="1"/>
</dbReference>
<keyword evidence="5" id="KW-0378">Hydrolase</keyword>
<dbReference type="PROSITE" id="PS00893">
    <property type="entry name" value="NUDIX_BOX"/>
    <property type="match status" value="1"/>
</dbReference>
<dbReference type="InterPro" id="IPR014729">
    <property type="entry name" value="Rossmann-like_a/b/a_fold"/>
</dbReference>
<evidence type="ECO:0000256" key="3">
    <source>
        <dbReference type="ARBA" id="ARBA00022598"/>
    </source>
</evidence>
<name>A0A0G0FVW4_9BACT</name>
<dbReference type="Pfam" id="PF00133">
    <property type="entry name" value="tRNA-synt_1"/>
    <property type="match status" value="1"/>
</dbReference>
<dbReference type="InterPro" id="IPR002302">
    <property type="entry name" value="Leu-tRNA-ligase"/>
</dbReference>
<comment type="caution">
    <text evidence="12">The sequence shown here is derived from an EMBL/GenBank/DDBJ whole genome shotgun (WGS) entry which is preliminary data.</text>
</comment>
<evidence type="ECO:0000259" key="11">
    <source>
        <dbReference type="PROSITE" id="PS51462"/>
    </source>
</evidence>
<dbReference type="Pfam" id="PF13603">
    <property type="entry name" value="tRNA-synt_1_2"/>
    <property type="match status" value="1"/>
</dbReference>
<dbReference type="InterPro" id="IPR025709">
    <property type="entry name" value="Leu_tRNA-synth_edit"/>
</dbReference>
<dbReference type="GO" id="GO:0006429">
    <property type="term" value="P:leucyl-tRNA aminoacylation"/>
    <property type="evidence" value="ECO:0007669"/>
    <property type="project" value="UniProtKB-UniRule"/>
</dbReference>
<dbReference type="GO" id="GO:0004823">
    <property type="term" value="F:leucine-tRNA ligase activity"/>
    <property type="evidence" value="ECO:0007669"/>
    <property type="project" value="UniProtKB-UniRule"/>
</dbReference>
<evidence type="ECO:0000256" key="2">
    <source>
        <dbReference type="ARBA" id="ARBA00022490"/>
    </source>
</evidence>
<evidence type="ECO:0000256" key="5">
    <source>
        <dbReference type="ARBA" id="ARBA00022801"/>
    </source>
</evidence>
<dbReference type="SUPFAM" id="SSF55811">
    <property type="entry name" value="Nudix"/>
    <property type="match status" value="1"/>
</dbReference>
<dbReference type="GO" id="GO:0002161">
    <property type="term" value="F:aminoacyl-tRNA deacylase activity"/>
    <property type="evidence" value="ECO:0007669"/>
    <property type="project" value="InterPro"/>
</dbReference>
<dbReference type="Pfam" id="PF09334">
    <property type="entry name" value="tRNA-synt_1g"/>
    <property type="match status" value="1"/>
</dbReference>
<dbReference type="InterPro" id="IPR020084">
    <property type="entry name" value="NUDIX_hydrolase_CS"/>
</dbReference>
<evidence type="ECO:0000256" key="6">
    <source>
        <dbReference type="ARBA" id="ARBA00022840"/>
    </source>
</evidence>
<keyword evidence="7 10" id="KW-0648">Protein biosynthesis</keyword>
<dbReference type="InterPro" id="IPR000086">
    <property type="entry name" value="NUDIX_hydrolase_dom"/>
</dbReference>
<feature type="domain" description="Nudix hydrolase" evidence="11">
    <location>
        <begin position="385"/>
        <end position="521"/>
    </location>
</feature>
<reference evidence="12 13" key="1">
    <citation type="journal article" date="2015" name="Nature">
        <title>rRNA introns, odd ribosomes, and small enigmatic genomes across a large radiation of phyla.</title>
        <authorList>
            <person name="Brown C.T."/>
            <person name="Hug L.A."/>
            <person name="Thomas B.C."/>
            <person name="Sharon I."/>
            <person name="Castelle C.J."/>
            <person name="Singh A."/>
            <person name="Wilkins M.J."/>
            <person name="Williams K.H."/>
            <person name="Banfield J.F."/>
        </authorList>
    </citation>
    <scope>NUCLEOTIDE SEQUENCE [LARGE SCALE GENOMIC DNA]</scope>
</reference>
<feature type="binding site" evidence="10">
    <location>
        <position position="736"/>
    </location>
    <ligand>
        <name>ATP</name>
        <dbReference type="ChEBI" id="CHEBI:30616"/>
    </ligand>
</feature>
<dbReference type="PANTHER" id="PTHR43740">
    <property type="entry name" value="LEUCYL-TRNA SYNTHETASE"/>
    <property type="match status" value="1"/>
</dbReference>
<evidence type="ECO:0000256" key="4">
    <source>
        <dbReference type="ARBA" id="ARBA00022741"/>
    </source>
</evidence>
<comment type="similarity">
    <text evidence="1 10">Belongs to the class-I aminoacyl-tRNA synthetase family.</text>
</comment>
<evidence type="ECO:0000256" key="1">
    <source>
        <dbReference type="ARBA" id="ARBA00005594"/>
    </source>
</evidence>
<sequence>MNFGKIDKKWQKIWETKKNYKTIDKTKSKKNFMLLVEFPYPSGDLHIGHWYAYAVPDILARYLKMKGNNVMYPIGFDAFGLPAENAAIKRKINPAVWTENNIKFMTKQLKSMGASFDWSRVISTIDHQYYKWTQWIFLKMYQKGLAYRAKTMVNWCPNCKTVLANEQVIAGLCERCDSEVIQKEFEQWMFRITDYADRLIDDIKDLDWPQTTKLAQKNWIGRSEGVIVKFDVKCQMLNVKCPSIEVFTTRLDTIFGCTYLVLAPERVSALIQNSEFKIQNSGEVENYINQTKKKTELQRLEIDKEKTGVKLEGIKAINPFDKEEVPIFVADYVLGHYGTGAVMAVPAHDERDFEFAKKYNLPIKEVIIPDVIDKKNPPVPGKKTVERRNVHAIVRNPQNNKFLCLKSKKFLWTTFPMGGIEENEDVVSAARREVEEETGYKNLKLIKVLGGKVRAEYFAKHKDENMIAHTTAVLFDLINEEKSEIDKEWEESHEIMWIGEHKLNYNTMVHAEMDIWEKRLKGDETAYADDGALVDSGQFTNLKSSEARVKMVQWLKKNNFGNSKKIFKLHDWVLSRQRYWGVPIPIIKCDNCGYVPVPEKDLPIKLPPLKDFLPTEEGKSPLAKAKNWVNVKCPKCKNPAQRETDTMDTFVDSSWYFMRYTDPKNKKVFADKKKMKLWLPVPMYIGGAEHNTMHLLYSRFFTKVLYDLKLVHFNEPFIGRKNHGIILGTDGQKMSKSRGNVVDPDKEVKKFGADTVRMYLAFAGPYEQGGPWNPGGMLGIRRFLERAYKLKSKISSGKISNKNLEVLLHQAIKKVSEDIENFRFNTAISALMILLNEIEKQSQLSIVNYQLFLKLLSPFAPHLSEEIWSNLGNKKNIHLEKWPEYNPKLIKKENFELIIQINGKLRDKISVESGISQKEAENIALNQEKIKNFIGGKTVKKIIFVPEKLINIVI</sequence>
<dbReference type="Gene3D" id="3.40.50.620">
    <property type="entry name" value="HUPs"/>
    <property type="match status" value="2"/>
</dbReference>
<dbReference type="InterPro" id="IPR009080">
    <property type="entry name" value="tRNAsynth_Ia_anticodon-bd"/>
</dbReference>
<dbReference type="AlphaFoldDB" id="A0A0G0FVW4"/>
<feature type="short sequence motif" description="'HIGH' region" evidence="10">
    <location>
        <begin position="39"/>
        <end position="49"/>
    </location>
</feature>
<dbReference type="SUPFAM" id="SSF52374">
    <property type="entry name" value="Nucleotidylyl transferase"/>
    <property type="match status" value="1"/>
</dbReference>
<dbReference type="EMBL" id="LBSR01000005">
    <property type="protein sequence ID" value="KKQ23083.1"/>
    <property type="molecule type" value="Genomic_DNA"/>
</dbReference>
<dbReference type="Gene3D" id="3.90.740.10">
    <property type="entry name" value="Valyl/Leucyl/Isoleucyl-tRNA synthetase, editing domain"/>
    <property type="match status" value="1"/>
</dbReference>
<comment type="catalytic activity">
    <reaction evidence="9 10">
        <text>tRNA(Leu) + L-leucine + ATP = L-leucyl-tRNA(Leu) + AMP + diphosphate</text>
        <dbReference type="Rhea" id="RHEA:11688"/>
        <dbReference type="Rhea" id="RHEA-COMP:9613"/>
        <dbReference type="Rhea" id="RHEA-COMP:9622"/>
        <dbReference type="ChEBI" id="CHEBI:30616"/>
        <dbReference type="ChEBI" id="CHEBI:33019"/>
        <dbReference type="ChEBI" id="CHEBI:57427"/>
        <dbReference type="ChEBI" id="CHEBI:78442"/>
        <dbReference type="ChEBI" id="CHEBI:78494"/>
        <dbReference type="ChEBI" id="CHEBI:456215"/>
        <dbReference type="EC" id="6.1.1.4"/>
    </reaction>
</comment>
<dbReference type="CDD" id="cd02883">
    <property type="entry name" value="NUDIX_Hydrolase"/>
    <property type="match status" value="1"/>
</dbReference>
<dbReference type="Proteomes" id="UP000034044">
    <property type="component" value="Unassembled WGS sequence"/>
</dbReference>
<dbReference type="FunFam" id="3.40.50.620:FF:000056">
    <property type="entry name" value="Leucine--tRNA ligase"/>
    <property type="match status" value="1"/>
</dbReference>
<dbReference type="PROSITE" id="PS51462">
    <property type="entry name" value="NUDIX"/>
    <property type="match status" value="1"/>
</dbReference>
<dbReference type="InterPro" id="IPR009008">
    <property type="entry name" value="Val/Leu/Ile-tRNA-synth_edit"/>
</dbReference>
<evidence type="ECO:0000256" key="7">
    <source>
        <dbReference type="ARBA" id="ARBA00022917"/>
    </source>
</evidence>
<dbReference type="Gene3D" id="1.10.730.10">
    <property type="entry name" value="Isoleucyl-tRNA Synthetase, Domain 1"/>
    <property type="match status" value="1"/>
</dbReference>
<dbReference type="InterPro" id="IPR015413">
    <property type="entry name" value="Methionyl/Leucyl_tRNA_Synth"/>
</dbReference>
<dbReference type="GO" id="GO:0005829">
    <property type="term" value="C:cytosol"/>
    <property type="evidence" value="ECO:0007669"/>
    <property type="project" value="TreeGrafter"/>
</dbReference>
<organism evidence="12 13">
    <name type="scientific">Candidatus Wolfebacteria bacterium GW2011_GWC1_37_10</name>
    <dbReference type="NCBI Taxonomy" id="1619010"/>
    <lineage>
        <taxon>Bacteria</taxon>
        <taxon>Candidatus Wolfeibacteriota</taxon>
    </lineage>
</organism>
<dbReference type="InterPro" id="IPR015797">
    <property type="entry name" value="NUDIX_hydrolase-like_dom_sf"/>
</dbReference>
<dbReference type="PRINTS" id="PR00985">
    <property type="entry name" value="TRNASYNTHLEU"/>
</dbReference>
<keyword evidence="3 10" id="KW-0436">Ligase</keyword>
<keyword evidence="6 10" id="KW-0067">ATP-binding</keyword>